<dbReference type="EMBL" id="CAJA01000220">
    <property type="protein sequence ID" value="CCH73562.1"/>
    <property type="molecule type" value="Genomic_DNA"/>
</dbReference>
<comment type="caution">
    <text evidence="6">The sequence shown here is derived from an EMBL/GenBank/DDBJ whole genome shotgun (WGS) entry which is preliminary data.</text>
</comment>
<dbReference type="STRING" id="1193182.BN11_2970003"/>
<accession>W6JWT0</accession>
<dbReference type="OrthoDB" id="5147173at2"/>
<dbReference type="Proteomes" id="UP000035763">
    <property type="component" value="Unassembled WGS sequence"/>
</dbReference>
<feature type="domain" description="DUF1232" evidence="5">
    <location>
        <begin position="56"/>
        <end position="91"/>
    </location>
</feature>
<dbReference type="InterPro" id="IPR010652">
    <property type="entry name" value="DUF1232"/>
</dbReference>
<evidence type="ECO:0000313" key="6">
    <source>
        <dbReference type="EMBL" id="CCH73562.1"/>
    </source>
</evidence>
<dbReference type="RefSeq" id="WP_157044207.1">
    <property type="nucleotide sequence ID" value="NZ_HG764815.1"/>
</dbReference>
<reference evidence="6 7" key="1">
    <citation type="journal article" date="2013" name="ISME J.">
        <title>A metabolic model for members of the genus Tetrasphaera involved in enhanced biological phosphorus removal.</title>
        <authorList>
            <person name="Kristiansen R."/>
            <person name="Nguyen H.T.T."/>
            <person name="Saunders A.M."/>
            <person name="Nielsen J.L."/>
            <person name="Wimmer R."/>
            <person name="Le V.Q."/>
            <person name="McIlroy S.J."/>
            <person name="Petrovski S."/>
            <person name="Seviour R.J."/>
            <person name="Calteau A."/>
            <person name="Nielsen K.L."/>
            <person name="Nielsen P.H."/>
        </authorList>
    </citation>
    <scope>NUCLEOTIDE SEQUENCE [LARGE SCALE GENOMIC DNA]</scope>
    <source>
        <strain evidence="6 7">Ben110</strain>
    </source>
</reference>
<evidence type="ECO:0000256" key="4">
    <source>
        <dbReference type="ARBA" id="ARBA00023136"/>
    </source>
</evidence>
<proteinExistence type="predicted"/>
<evidence type="ECO:0000256" key="1">
    <source>
        <dbReference type="ARBA" id="ARBA00004127"/>
    </source>
</evidence>
<keyword evidence="7" id="KW-1185">Reference proteome</keyword>
<name>W6JWT0_9MICO</name>
<evidence type="ECO:0000256" key="2">
    <source>
        <dbReference type="ARBA" id="ARBA00022692"/>
    </source>
</evidence>
<dbReference type="GO" id="GO:0012505">
    <property type="term" value="C:endomembrane system"/>
    <property type="evidence" value="ECO:0007669"/>
    <property type="project" value="UniProtKB-SubCell"/>
</dbReference>
<protein>
    <recommendedName>
        <fullName evidence="5">DUF1232 domain-containing protein</fullName>
    </recommendedName>
</protein>
<organism evidence="6 7">
    <name type="scientific">Nostocoides australiense Ben110</name>
    <dbReference type="NCBI Taxonomy" id="1193182"/>
    <lineage>
        <taxon>Bacteria</taxon>
        <taxon>Bacillati</taxon>
        <taxon>Actinomycetota</taxon>
        <taxon>Actinomycetes</taxon>
        <taxon>Micrococcales</taxon>
        <taxon>Intrasporangiaceae</taxon>
        <taxon>Nostocoides</taxon>
    </lineage>
</organism>
<dbReference type="AlphaFoldDB" id="W6JWT0"/>
<evidence type="ECO:0000259" key="5">
    <source>
        <dbReference type="Pfam" id="PF06803"/>
    </source>
</evidence>
<comment type="subcellular location">
    <subcellularLocation>
        <location evidence="1">Endomembrane system</location>
        <topology evidence="1">Multi-pass membrane protein</topology>
    </subcellularLocation>
</comment>
<gene>
    <name evidence="6" type="ORF">BN11_2970003</name>
</gene>
<evidence type="ECO:0000313" key="7">
    <source>
        <dbReference type="Proteomes" id="UP000035763"/>
    </source>
</evidence>
<keyword evidence="3" id="KW-1133">Transmembrane helix</keyword>
<evidence type="ECO:0000256" key="3">
    <source>
        <dbReference type="ARBA" id="ARBA00022989"/>
    </source>
</evidence>
<keyword evidence="2" id="KW-0812">Transmembrane</keyword>
<sequence>MAARSRLLLARSLMSAVRSATRPGAPSMAERAGSVPRLVRAVAAGDYRGMTVGRLGMLAVAAAYVISPVDLLPEGFLAVFGLADDAMVLSWLAANLVTETEEFLEWERAGTPGSNATAPDPQDAATSAYAGAGATVSGRVVR</sequence>
<keyword evidence="4" id="KW-0472">Membrane</keyword>
<dbReference type="Pfam" id="PF06803">
    <property type="entry name" value="DUF1232"/>
    <property type="match status" value="1"/>
</dbReference>